<accession>A0A6G0T8J0</accession>
<gene>
    <name evidence="2" type="ORF">AGLY_012710</name>
</gene>
<evidence type="ECO:0000313" key="2">
    <source>
        <dbReference type="EMBL" id="KAE9527886.1"/>
    </source>
</evidence>
<feature type="compositionally biased region" description="Basic residues" evidence="1">
    <location>
        <begin position="33"/>
        <end position="44"/>
    </location>
</feature>
<organism evidence="2 3">
    <name type="scientific">Aphis glycines</name>
    <name type="common">Soybean aphid</name>
    <dbReference type="NCBI Taxonomy" id="307491"/>
    <lineage>
        <taxon>Eukaryota</taxon>
        <taxon>Metazoa</taxon>
        <taxon>Ecdysozoa</taxon>
        <taxon>Arthropoda</taxon>
        <taxon>Hexapoda</taxon>
        <taxon>Insecta</taxon>
        <taxon>Pterygota</taxon>
        <taxon>Neoptera</taxon>
        <taxon>Paraneoptera</taxon>
        <taxon>Hemiptera</taxon>
        <taxon>Sternorrhyncha</taxon>
        <taxon>Aphidomorpha</taxon>
        <taxon>Aphidoidea</taxon>
        <taxon>Aphididae</taxon>
        <taxon>Aphidini</taxon>
        <taxon>Aphis</taxon>
        <taxon>Aphis</taxon>
    </lineage>
</organism>
<feature type="compositionally biased region" description="Low complexity" evidence="1">
    <location>
        <begin position="142"/>
        <end position="159"/>
    </location>
</feature>
<protein>
    <submittedName>
        <fullName evidence="2">Uncharacterized protein</fullName>
    </submittedName>
</protein>
<dbReference type="EMBL" id="VYZN01000050">
    <property type="protein sequence ID" value="KAE9527886.1"/>
    <property type="molecule type" value="Genomic_DNA"/>
</dbReference>
<sequence>YLRGNRKNTSRTSKAIVWWSYLPEEQESSSDRVKKRGNRTRPRLTRTPVYARARVCVTQTATNRYVVLMSATTNAQQKKKKIRCRQVRARLLHDKSGGSGQRFPHDTPPSSTTPPPARPPPTTRPPPPSKLDIQAAAARHVAGTMSSTTAGQSTSASAGVSTNSVLEKLGLLLIALVVLRLTRAAMKFAYRHVLGPSALCRGTVDFVKCGKWAGTYPSVKQIATTLRSGGVSSRRLDCRRFEPSLRRSAVTIFRRGLAWTRTGERCSLVWDFTTF</sequence>
<dbReference type="Proteomes" id="UP000475862">
    <property type="component" value="Unassembled WGS sequence"/>
</dbReference>
<feature type="non-terminal residue" evidence="2">
    <location>
        <position position="1"/>
    </location>
</feature>
<feature type="region of interest" description="Disordered" evidence="1">
    <location>
        <begin position="93"/>
        <end position="159"/>
    </location>
</feature>
<feature type="region of interest" description="Disordered" evidence="1">
    <location>
        <begin position="27"/>
        <end position="46"/>
    </location>
</feature>
<dbReference type="OrthoDB" id="10625593at2759"/>
<keyword evidence="3" id="KW-1185">Reference proteome</keyword>
<feature type="compositionally biased region" description="Pro residues" evidence="1">
    <location>
        <begin position="111"/>
        <end position="129"/>
    </location>
</feature>
<reference evidence="2 3" key="1">
    <citation type="submission" date="2019-08" db="EMBL/GenBank/DDBJ databases">
        <title>The genome of the soybean aphid Biotype 1, its phylome, world population structure and adaptation to the North American continent.</title>
        <authorList>
            <person name="Giordano R."/>
            <person name="Donthu R.K."/>
            <person name="Hernandez A.G."/>
            <person name="Wright C.L."/>
            <person name="Zimin A.V."/>
        </authorList>
    </citation>
    <scope>NUCLEOTIDE SEQUENCE [LARGE SCALE GENOMIC DNA]</scope>
    <source>
        <tissue evidence="2">Whole aphids</tissue>
    </source>
</reference>
<name>A0A6G0T8J0_APHGL</name>
<proteinExistence type="predicted"/>
<evidence type="ECO:0000313" key="3">
    <source>
        <dbReference type="Proteomes" id="UP000475862"/>
    </source>
</evidence>
<comment type="caution">
    <text evidence="2">The sequence shown here is derived from an EMBL/GenBank/DDBJ whole genome shotgun (WGS) entry which is preliminary data.</text>
</comment>
<dbReference type="AlphaFoldDB" id="A0A6G0T8J0"/>
<evidence type="ECO:0000256" key="1">
    <source>
        <dbReference type="SAM" id="MobiDB-lite"/>
    </source>
</evidence>